<keyword evidence="1" id="KW-0812">Transmembrane</keyword>
<proteinExistence type="predicted"/>
<dbReference type="Proteomes" id="UP000295351">
    <property type="component" value="Unassembled WGS sequence"/>
</dbReference>
<comment type="caution">
    <text evidence="2">The sequence shown here is derived from an EMBL/GenBank/DDBJ whole genome shotgun (WGS) entry which is preliminary data.</text>
</comment>
<name>A0A4R2CLH9_SHIGR</name>
<dbReference type="RefSeq" id="WP_133035339.1">
    <property type="nucleotide sequence ID" value="NZ_SLVX01000013.1"/>
</dbReference>
<reference evidence="2 3" key="1">
    <citation type="submission" date="2019-03" db="EMBL/GenBank/DDBJ databases">
        <title>Genomic Encyclopedia of Type Strains, Phase IV (KMG-IV): sequencing the most valuable type-strain genomes for metagenomic binning, comparative biology and taxonomic classification.</title>
        <authorList>
            <person name="Goeker M."/>
        </authorList>
    </citation>
    <scope>NUCLEOTIDE SEQUENCE [LARGE SCALE GENOMIC DNA]</scope>
    <source>
        <strain evidence="2 3">DSM 18401</strain>
    </source>
</reference>
<organism evidence="2 3">
    <name type="scientific">Shinella granuli</name>
    <dbReference type="NCBI Taxonomy" id="323621"/>
    <lineage>
        <taxon>Bacteria</taxon>
        <taxon>Pseudomonadati</taxon>
        <taxon>Pseudomonadota</taxon>
        <taxon>Alphaproteobacteria</taxon>
        <taxon>Hyphomicrobiales</taxon>
        <taxon>Rhizobiaceae</taxon>
        <taxon>Shinella</taxon>
    </lineage>
</organism>
<keyword evidence="1" id="KW-1133">Transmembrane helix</keyword>
<protein>
    <submittedName>
        <fullName evidence="2">Uncharacterized protein</fullName>
    </submittedName>
</protein>
<feature type="transmembrane region" description="Helical" evidence="1">
    <location>
        <begin position="12"/>
        <end position="35"/>
    </location>
</feature>
<evidence type="ECO:0000313" key="3">
    <source>
        <dbReference type="Proteomes" id="UP000295351"/>
    </source>
</evidence>
<evidence type="ECO:0000256" key="1">
    <source>
        <dbReference type="SAM" id="Phobius"/>
    </source>
</evidence>
<keyword evidence="1" id="KW-0472">Membrane</keyword>
<sequence>MLGTFKIDKSNFGHALEAFIIAIVITAVCVLIGVYSPRQGFLLGSGLALAWYIGREKRDTETGLDLPSGSPRAWLLMWIRWKNLLDLIGPALVHAVAWAIYLDPFPSGAS</sequence>
<evidence type="ECO:0000313" key="2">
    <source>
        <dbReference type="EMBL" id="TCN41443.1"/>
    </source>
</evidence>
<dbReference type="AlphaFoldDB" id="A0A4R2CLH9"/>
<accession>A0A4R2CLH9</accession>
<keyword evidence="3" id="KW-1185">Reference proteome</keyword>
<dbReference type="EMBL" id="SLVX01000013">
    <property type="protein sequence ID" value="TCN41443.1"/>
    <property type="molecule type" value="Genomic_DNA"/>
</dbReference>
<gene>
    <name evidence="2" type="ORF">EV665_11328</name>
</gene>